<protein>
    <submittedName>
        <fullName evidence="1">Uncharacterized protein</fullName>
    </submittedName>
</protein>
<organism evidence="1 2">
    <name type="scientific">Cuscuta australis</name>
    <dbReference type="NCBI Taxonomy" id="267555"/>
    <lineage>
        <taxon>Eukaryota</taxon>
        <taxon>Viridiplantae</taxon>
        <taxon>Streptophyta</taxon>
        <taxon>Embryophyta</taxon>
        <taxon>Tracheophyta</taxon>
        <taxon>Spermatophyta</taxon>
        <taxon>Magnoliopsida</taxon>
        <taxon>eudicotyledons</taxon>
        <taxon>Gunneridae</taxon>
        <taxon>Pentapetalae</taxon>
        <taxon>asterids</taxon>
        <taxon>lamiids</taxon>
        <taxon>Solanales</taxon>
        <taxon>Convolvulaceae</taxon>
        <taxon>Cuscuteae</taxon>
        <taxon>Cuscuta</taxon>
        <taxon>Cuscuta subgen. Grammica</taxon>
        <taxon>Cuscuta sect. Cleistogrammica</taxon>
    </lineage>
</organism>
<name>A0A328DV88_9ASTE</name>
<reference evidence="1 2" key="1">
    <citation type="submission" date="2018-06" db="EMBL/GenBank/DDBJ databases">
        <title>The Genome of Cuscuta australis (Dodder) Provides Insight into the Evolution of Plant Parasitism.</title>
        <authorList>
            <person name="Liu H."/>
        </authorList>
    </citation>
    <scope>NUCLEOTIDE SEQUENCE [LARGE SCALE GENOMIC DNA]</scope>
    <source>
        <strain evidence="2">cv. Yunnan</strain>
        <tissue evidence="1">Vines</tissue>
    </source>
</reference>
<dbReference type="EMBL" id="NQVE01000077">
    <property type="protein sequence ID" value="RAL49605.1"/>
    <property type="molecule type" value="Genomic_DNA"/>
</dbReference>
<dbReference type="Proteomes" id="UP000249390">
    <property type="component" value="Unassembled WGS sequence"/>
</dbReference>
<comment type="caution">
    <text evidence="1">The sequence shown here is derived from an EMBL/GenBank/DDBJ whole genome shotgun (WGS) entry which is preliminary data.</text>
</comment>
<evidence type="ECO:0000313" key="1">
    <source>
        <dbReference type="EMBL" id="RAL49605.1"/>
    </source>
</evidence>
<evidence type="ECO:0000313" key="2">
    <source>
        <dbReference type="Proteomes" id="UP000249390"/>
    </source>
</evidence>
<accession>A0A328DV88</accession>
<dbReference type="AlphaFoldDB" id="A0A328DV88"/>
<keyword evidence="2" id="KW-1185">Reference proteome</keyword>
<gene>
    <name evidence="1" type="ORF">DM860_018051</name>
</gene>
<proteinExistence type="predicted"/>
<sequence length="234" mass="26415">METGDRPRLDVEQWLAGLLIGSRCGSARIQVAVEAWAFDMLGECRLLYYGELCLSGVKPEETLVEARSDTDVQIVRLTWVGGCGCFVEPFHRINSSKWAIFVDPKGRGNPDRQRVRRVHRKGIRLKFLNWDVAVDGNVRDSGDVGGGPEKSYLFCLTTCPPWKRLSRSARFVFEMLYNARYAGPRFLRPRSVEDVSHPLVVLGVIFGGERALADNEILTTVHIKNDFFSIIIVD</sequence>